<organism evidence="1">
    <name type="scientific">Tanacetum cinerariifolium</name>
    <name type="common">Dalmatian daisy</name>
    <name type="synonym">Chrysanthemum cinerariifolium</name>
    <dbReference type="NCBI Taxonomy" id="118510"/>
    <lineage>
        <taxon>Eukaryota</taxon>
        <taxon>Viridiplantae</taxon>
        <taxon>Streptophyta</taxon>
        <taxon>Embryophyta</taxon>
        <taxon>Tracheophyta</taxon>
        <taxon>Spermatophyta</taxon>
        <taxon>Magnoliopsida</taxon>
        <taxon>eudicotyledons</taxon>
        <taxon>Gunneridae</taxon>
        <taxon>Pentapetalae</taxon>
        <taxon>asterids</taxon>
        <taxon>campanulids</taxon>
        <taxon>Asterales</taxon>
        <taxon>Asteraceae</taxon>
        <taxon>Asteroideae</taxon>
        <taxon>Anthemideae</taxon>
        <taxon>Anthemidinae</taxon>
        <taxon>Tanacetum</taxon>
    </lineage>
</organism>
<dbReference type="AlphaFoldDB" id="A0A699SFC3"/>
<protein>
    <submittedName>
        <fullName evidence="1">Uncharacterized protein</fullName>
    </submittedName>
</protein>
<proteinExistence type="predicted"/>
<comment type="caution">
    <text evidence="1">The sequence shown here is derived from an EMBL/GenBank/DDBJ whole genome shotgun (WGS) entry which is preliminary data.</text>
</comment>
<accession>A0A699SFC3</accession>
<name>A0A699SFC3_TANCI</name>
<gene>
    <name evidence="1" type="ORF">Tci_867823</name>
</gene>
<feature type="non-terminal residue" evidence="1">
    <location>
        <position position="1"/>
    </location>
</feature>
<sequence>TRKIMKTIHVKFDELTAMDSEHNCLEPETNCFNNDDSSADYTSIPSKEDLDNLFGLMYEEYFEKISPEVFIKSTAKPTLIMMTHLCHLQSSLKIKRLLSLYPL</sequence>
<reference evidence="1" key="1">
    <citation type="journal article" date="2019" name="Sci. Rep.">
        <title>Draft genome of Tanacetum cinerariifolium, the natural source of mosquito coil.</title>
        <authorList>
            <person name="Yamashiro T."/>
            <person name="Shiraishi A."/>
            <person name="Satake H."/>
            <person name="Nakayama K."/>
        </authorList>
    </citation>
    <scope>NUCLEOTIDE SEQUENCE</scope>
</reference>
<dbReference type="EMBL" id="BKCJ011156858">
    <property type="protein sequence ID" value="GFC95853.1"/>
    <property type="molecule type" value="Genomic_DNA"/>
</dbReference>
<evidence type="ECO:0000313" key="1">
    <source>
        <dbReference type="EMBL" id="GFC95853.1"/>
    </source>
</evidence>